<dbReference type="SUPFAM" id="SSF161098">
    <property type="entry name" value="MetI-like"/>
    <property type="match status" value="1"/>
</dbReference>
<comment type="similarity">
    <text evidence="8">Belongs to the binding-protein-dependent transport system permease family.</text>
</comment>
<sequence>MNRPLSGFLFVRRLLLLGILMGVILPLLPLLVWAFSHRWLFPDIVPESLSLRSWTYIVHPGSRILWAIANSLIIALAVTFLAMVVGVPAGRALGLYRFKGKMVAELILLSPALIPSMTVTMGIQILFIRFGITESLLGVILVHLIPTIPYMTISMSGVFSHYDISFEEQARSLGAGNIQIFTHITLPAIFPGIVVGCLFSFLISWGQYILTLMIGGGRIITLPLLLFSFASSGDNALTASLGLLFLLPSVLILIFTSRFLTGKSSGFGSFGGL</sequence>
<reference evidence="10 11" key="1">
    <citation type="submission" date="2019-02" db="EMBL/GenBank/DDBJ databases">
        <title>Complete Genome Sequence and Methylome Analysis of free living Spirochaetas.</title>
        <authorList>
            <person name="Fomenkov A."/>
            <person name="Dubinina G."/>
            <person name="Leshcheva N."/>
            <person name="Mikheeva N."/>
            <person name="Grabovich M."/>
            <person name="Vincze T."/>
            <person name="Roberts R.J."/>
        </authorList>
    </citation>
    <scope>NUCLEOTIDE SEQUENCE [LARGE SCALE GENOMIC DNA]</scope>
    <source>
        <strain evidence="10 11">K2</strain>
    </source>
</reference>
<dbReference type="GO" id="GO:0055085">
    <property type="term" value="P:transmembrane transport"/>
    <property type="evidence" value="ECO:0007669"/>
    <property type="project" value="InterPro"/>
</dbReference>
<evidence type="ECO:0000256" key="8">
    <source>
        <dbReference type="RuleBase" id="RU363032"/>
    </source>
</evidence>
<dbReference type="OrthoDB" id="9782004at2"/>
<evidence type="ECO:0000313" key="10">
    <source>
        <dbReference type="EMBL" id="QEN06765.1"/>
    </source>
</evidence>
<protein>
    <submittedName>
        <fullName evidence="10">ABC transporter permease subunit</fullName>
    </submittedName>
</protein>
<dbReference type="PANTHER" id="PTHR43357:SF4">
    <property type="entry name" value="INNER MEMBRANE ABC TRANSPORTER PERMEASE PROTEIN YDCV"/>
    <property type="match status" value="1"/>
</dbReference>
<feature type="transmembrane region" description="Helical" evidence="8">
    <location>
        <begin position="136"/>
        <end position="159"/>
    </location>
</feature>
<keyword evidence="2 8" id="KW-0813">Transport</keyword>
<keyword evidence="11" id="KW-1185">Reference proteome</keyword>
<feature type="transmembrane region" description="Helical" evidence="8">
    <location>
        <begin position="241"/>
        <end position="260"/>
    </location>
</feature>
<dbReference type="Pfam" id="PF00528">
    <property type="entry name" value="BPD_transp_1"/>
    <property type="match status" value="1"/>
</dbReference>
<organism evidence="10 11">
    <name type="scientific">Oceanispirochaeta crateris</name>
    <dbReference type="NCBI Taxonomy" id="2518645"/>
    <lineage>
        <taxon>Bacteria</taxon>
        <taxon>Pseudomonadati</taxon>
        <taxon>Spirochaetota</taxon>
        <taxon>Spirochaetia</taxon>
        <taxon>Spirochaetales</taxon>
        <taxon>Spirochaetaceae</taxon>
        <taxon>Oceanispirochaeta</taxon>
    </lineage>
</organism>
<feature type="transmembrane region" description="Helical" evidence="8">
    <location>
        <begin position="180"/>
        <end position="202"/>
    </location>
</feature>
<evidence type="ECO:0000256" key="4">
    <source>
        <dbReference type="ARBA" id="ARBA00022519"/>
    </source>
</evidence>
<feature type="transmembrane region" description="Helical" evidence="8">
    <location>
        <begin position="64"/>
        <end position="85"/>
    </location>
</feature>
<evidence type="ECO:0000256" key="5">
    <source>
        <dbReference type="ARBA" id="ARBA00022692"/>
    </source>
</evidence>
<keyword evidence="5 8" id="KW-0812">Transmembrane</keyword>
<evidence type="ECO:0000259" key="9">
    <source>
        <dbReference type="PROSITE" id="PS50928"/>
    </source>
</evidence>
<dbReference type="Proteomes" id="UP000324209">
    <property type="component" value="Chromosome"/>
</dbReference>
<name>A0A5C1QFF3_9SPIO</name>
<dbReference type="PANTHER" id="PTHR43357">
    <property type="entry name" value="INNER MEMBRANE ABC TRANSPORTER PERMEASE PROTEIN YDCV"/>
    <property type="match status" value="1"/>
</dbReference>
<evidence type="ECO:0000256" key="3">
    <source>
        <dbReference type="ARBA" id="ARBA00022475"/>
    </source>
</evidence>
<keyword evidence="7 8" id="KW-0472">Membrane</keyword>
<proteinExistence type="inferred from homology"/>
<dbReference type="GO" id="GO:0005886">
    <property type="term" value="C:plasma membrane"/>
    <property type="evidence" value="ECO:0007669"/>
    <property type="project" value="UniProtKB-SubCell"/>
</dbReference>
<feature type="transmembrane region" description="Helical" evidence="8">
    <location>
        <begin position="208"/>
        <end position="229"/>
    </location>
</feature>
<evidence type="ECO:0000256" key="6">
    <source>
        <dbReference type="ARBA" id="ARBA00022989"/>
    </source>
</evidence>
<dbReference type="EMBL" id="CP036150">
    <property type="protein sequence ID" value="QEN06765.1"/>
    <property type="molecule type" value="Genomic_DNA"/>
</dbReference>
<accession>A0A5C1QFF3</accession>
<keyword evidence="3" id="KW-1003">Cell membrane</keyword>
<dbReference type="CDD" id="cd06261">
    <property type="entry name" value="TM_PBP2"/>
    <property type="match status" value="1"/>
</dbReference>
<evidence type="ECO:0000256" key="1">
    <source>
        <dbReference type="ARBA" id="ARBA00004429"/>
    </source>
</evidence>
<keyword evidence="4" id="KW-0997">Cell inner membrane</keyword>
<feature type="domain" description="ABC transmembrane type-1" evidence="9">
    <location>
        <begin position="68"/>
        <end position="256"/>
    </location>
</feature>
<dbReference type="Gene3D" id="1.10.3720.10">
    <property type="entry name" value="MetI-like"/>
    <property type="match status" value="1"/>
</dbReference>
<dbReference type="InterPro" id="IPR000515">
    <property type="entry name" value="MetI-like"/>
</dbReference>
<feature type="transmembrane region" description="Helical" evidence="8">
    <location>
        <begin position="106"/>
        <end position="130"/>
    </location>
</feature>
<evidence type="ECO:0000256" key="2">
    <source>
        <dbReference type="ARBA" id="ARBA00022448"/>
    </source>
</evidence>
<evidence type="ECO:0000313" key="11">
    <source>
        <dbReference type="Proteomes" id="UP000324209"/>
    </source>
</evidence>
<gene>
    <name evidence="10" type="ORF">EXM22_01690</name>
</gene>
<dbReference type="PROSITE" id="PS50928">
    <property type="entry name" value="ABC_TM1"/>
    <property type="match status" value="1"/>
</dbReference>
<dbReference type="KEGG" id="ock:EXM22_01690"/>
<dbReference type="AlphaFoldDB" id="A0A5C1QFF3"/>
<comment type="subcellular location">
    <subcellularLocation>
        <location evidence="1">Cell inner membrane</location>
        <topology evidence="1">Multi-pass membrane protein</topology>
    </subcellularLocation>
    <subcellularLocation>
        <location evidence="8">Cell membrane</location>
        <topology evidence="8">Multi-pass membrane protein</topology>
    </subcellularLocation>
</comment>
<dbReference type="InterPro" id="IPR035906">
    <property type="entry name" value="MetI-like_sf"/>
</dbReference>
<dbReference type="RefSeq" id="WP_149484848.1">
    <property type="nucleotide sequence ID" value="NZ_CP036150.1"/>
</dbReference>
<evidence type="ECO:0000256" key="7">
    <source>
        <dbReference type="ARBA" id="ARBA00023136"/>
    </source>
</evidence>
<keyword evidence="6 8" id="KW-1133">Transmembrane helix</keyword>
<feature type="transmembrane region" description="Helical" evidence="8">
    <location>
        <begin position="14"/>
        <end position="35"/>
    </location>
</feature>